<protein>
    <submittedName>
        <fullName evidence="2">Uncharacterized protein</fullName>
    </submittedName>
</protein>
<feature type="region of interest" description="Disordered" evidence="1">
    <location>
        <begin position="1"/>
        <end position="22"/>
    </location>
</feature>
<dbReference type="Proteomes" id="UP001295423">
    <property type="component" value="Unassembled WGS sequence"/>
</dbReference>
<evidence type="ECO:0000313" key="2">
    <source>
        <dbReference type="EMBL" id="CAJ1954154.1"/>
    </source>
</evidence>
<proteinExistence type="predicted"/>
<gene>
    <name evidence="2" type="ORF">CYCCA115_LOCUS14749</name>
</gene>
<dbReference type="AlphaFoldDB" id="A0AAD2JIW9"/>
<organism evidence="2 3">
    <name type="scientific">Cylindrotheca closterium</name>
    <dbReference type="NCBI Taxonomy" id="2856"/>
    <lineage>
        <taxon>Eukaryota</taxon>
        <taxon>Sar</taxon>
        <taxon>Stramenopiles</taxon>
        <taxon>Ochrophyta</taxon>
        <taxon>Bacillariophyta</taxon>
        <taxon>Bacillariophyceae</taxon>
        <taxon>Bacillariophycidae</taxon>
        <taxon>Bacillariales</taxon>
        <taxon>Bacillariaceae</taxon>
        <taxon>Cylindrotheca</taxon>
    </lineage>
</organism>
<name>A0AAD2JIW9_9STRA</name>
<keyword evidence="3" id="KW-1185">Reference proteome</keyword>
<dbReference type="EMBL" id="CAKOGP040001858">
    <property type="protein sequence ID" value="CAJ1954154.1"/>
    <property type="molecule type" value="Genomic_DNA"/>
</dbReference>
<sequence>MSTGLSIRSPYPTKGAQQTVENSKPSSCINYARRSMLGGMGSLVLASWSLFPDSSSARAPGSNDVGASIQQIQDGALSLKMLLNNWSDYASIDSEGRARSTDGARRILGGIAPQAGAAAIDAAKNTPLYRIDVAFVTVRKAVLEGSNKNDPDTAWRDKFDLERFEELADRVIYGTQKADGNFYSVLFAMKGTTMIADIFVETKKLVQQGIDDLDSMASLLREAGAPGV</sequence>
<comment type="caution">
    <text evidence="2">The sequence shown here is derived from an EMBL/GenBank/DDBJ whole genome shotgun (WGS) entry which is preliminary data.</text>
</comment>
<reference evidence="2" key="1">
    <citation type="submission" date="2023-08" db="EMBL/GenBank/DDBJ databases">
        <authorList>
            <person name="Audoor S."/>
            <person name="Bilcke G."/>
        </authorList>
    </citation>
    <scope>NUCLEOTIDE SEQUENCE</scope>
</reference>
<accession>A0AAD2JIW9</accession>
<evidence type="ECO:0000256" key="1">
    <source>
        <dbReference type="SAM" id="MobiDB-lite"/>
    </source>
</evidence>
<evidence type="ECO:0000313" key="3">
    <source>
        <dbReference type="Proteomes" id="UP001295423"/>
    </source>
</evidence>